<dbReference type="KEGG" id="rpod:E0E05_05280"/>
<dbReference type="GeneID" id="90766703"/>
<keyword evidence="3" id="KW-1185">Reference proteome</keyword>
<protein>
    <submittedName>
        <fullName evidence="2">SH3 domain-containing protein</fullName>
    </submittedName>
</protein>
<dbReference type="RefSeq" id="WP_131615767.1">
    <property type="nucleotide sequence ID" value="NZ_CP036532.1"/>
</dbReference>
<keyword evidence="1" id="KW-0732">Signal</keyword>
<dbReference type="AlphaFoldDB" id="A0A4P6UYH2"/>
<sequence length="124" mass="13886">MTRATTALAALIAATGLAFSSLPAQAGAFFAWEVTDVPWGDVLNARKWPASYSQKQTAYPNGTVLSMTGRCKGAPDLLGRITALDDVRQRQVVRYRWCEIWHDPARNGRYTTGWVYMKYMKPAR</sequence>
<dbReference type="OrthoDB" id="8420208at2"/>
<name>A0A4P6UYH2_9HYPH</name>
<dbReference type="EMBL" id="CP036532">
    <property type="protein sequence ID" value="QBK30062.1"/>
    <property type="molecule type" value="Genomic_DNA"/>
</dbReference>
<evidence type="ECO:0000313" key="2">
    <source>
        <dbReference type="EMBL" id="QBK30062.1"/>
    </source>
</evidence>
<reference evidence="2 3" key="1">
    <citation type="journal article" date="2017" name="Int. J. Syst. Evol. Microbiol.">
        <title>Roseitalea porphyridii gen. nov., sp. nov., isolated from a red alga, and reclassification of Hoeflea suaedae Chung et al. 2013 as Pseudohoeflea suaedae gen. nov., comb. nov.</title>
        <authorList>
            <person name="Hyeon J.W."/>
            <person name="Jeong S.E."/>
            <person name="Baek K."/>
            <person name="Jeon C.O."/>
        </authorList>
    </citation>
    <scope>NUCLEOTIDE SEQUENCE [LARGE SCALE GENOMIC DNA]</scope>
    <source>
        <strain evidence="2 3">MA7-20</strain>
    </source>
</reference>
<evidence type="ECO:0000256" key="1">
    <source>
        <dbReference type="SAM" id="SignalP"/>
    </source>
</evidence>
<feature type="signal peptide" evidence="1">
    <location>
        <begin position="1"/>
        <end position="26"/>
    </location>
</feature>
<dbReference type="Proteomes" id="UP000293719">
    <property type="component" value="Chromosome"/>
</dbReference>
<proteinExistence type="predicted"/>
<gene>
    <name evidence="2" type="ORF">E0E05_05280</name>
</gene>
<accession>A0A4P6UYH2</accession>
<feature type="chain" id="PRO_5020839777" evidence="1">
    <location>
        <begin position="27"/>
        <end position="124"/>
    </location>
</feature>
<evidence type="ECO:0000313" key="3">
    <source>
        <dbReference type="Proteomes" id="UP000293719"/>
    </source>
</evidence>
<organism evidence="2 3">
    <name type="scientific">Roseitalea porphyridii</name>
    <dbReference type="NCBI Taxonomy" id="1852022"/>
    <lineage>
        <taxon>Bacteria</taxon>
        <taxon>Pseudomonadati</taxon>
        <taxon>Pseudomonadota</taxon>
        <taxon>Alphaproteobacteria</taxon>
        <taxon>Hyphomicrobiales</taxon>
        <taxon>Ahrensiaceae</taxon>
        <taxon>Roseitalea</taxon>
    </lineage>
</organism>